<evidence type="ECO:0000256" key="5">
    <source>
        <dbReference type="ARBA" id="ARBA00023163"/>
    </source>
</evidence>
<dbReference type="PROSITE" id="PS51519">
    <property type="entry name" value="RWP_RK"/>
    <property type="match status" value="1"/>
</dbReference>
<keyword evidence="3" id="KW-0175">Coiled coil</keyword>
<reference evidence="8 9" key="1">
    <citation type="submission" date="2024-01" db="EMBL/GenBank/DDBJ databases">
        <title>Genome assemblies of Stephania.</title>
        <authorList>
            <person name="Yang L."/>
        </authorList>
    </citation>
    <scope>NUCLEOTIDE SEQUENCE [LARGE SCALE GENOMIC DNA]</scope>
    <source>
        <strain evidence="8">JXDWG</strain>
        <tissue evidence="8">Leaf</tissue>
    </source>
</reference>
<gene>
    <name evidence="8" type="ORF">Scep_025427</name>
</gene>
<evidence type="ECO:0000313" key="8">
    <source>
        <dbReference type="EMBL" id="KAK9093958.1"/>
    </source>
</evidence>
<dbReference type="GO" id="GO:0003700">
    <property type="term" value="F:DNA-binding transcription factor activity"/>
    <property type="evidence" value="ECO:0007669"/>
    <property type="project" value="InterPro"/>
</dbReference>
<evidence type="ECO:0000256" key="1">
    <source>
        <dbReference type="ARBA" id="ARBA00004049"/>
    </source>
</evidence>
<evidence type="ECO:0000256" key="2">
    <source>
        <dbReference type="ARBA" id="ARBA00023015"/>
    </source>
</evidence>
<evidence type="ECO:0000256" key="3">
    <source>
        <dbReference type="ARBA" id="ARBA00023054"/>
    </source>
</evidence>
<accession>A0AAP0HMB1</accession>
<dbReference type="Proteomes" id="UP001419268">
    <property type="component" value="Unassembled WGS sequence"/>
</dbReference>
<comment type="caution">
    <text evidence="8">The sequence shown here is derived from an EMBL/GenBank/DDBJ whole genome shotgun (WGS) entry which is preliminary data.</text>
</comment>
<evidence type="ECO:0000313" key="9">
    <source>
        <dbReference type="Proteomes" id="UP001419268"/>
    </source>
</evidence>
<keyword evidence="5" id="KW-0804">Transcription</keyword>
<feature type="domain" description="RWP-RK" evidence="7">
    <location>
        <begin position="96"/>
        <end position="184"/>
    </location>
</feature>
<keyword evidence="2" id="KW-0805">Transcription regulation</keyword>
<name>A0AAP0HMB1_9MAGN</name>
<dbReference type="PANTHER" id="PTHR46373">
    <property type="entry name" value="PROTEIN RKD4"/>
    <property type="match status" value="1"/>
</dbReference>
<evidence type="ECO:0000259" key="7">
    <source>
        <dbReference type="PROSITE" id="PS51519"/>
    </source>
</evidence>
<protein>
    <recommendedName>
        <fullName evidence="7">RWP-RK domain-containing protein</fullName>
    </recommendedName>
</protein>
<evidence type="ECO:0000256" key="4">
    <source>
        <dbReference type="ARBA" id="ARBA00023125"/>
    </source>
</evidence>
<evidence type="ECO:0000256" key="6">
    <source>
        <dbReference type="ARBA" id="ARBA00023242"/>
    </source>
</evidence>
<proteinExistence type="predicted"/>
<dbReference type="InterPro" id="IPR003035">
    <property type="entry name" value="RWP-RK_dom"/>
</dbReference>
<keyword evidence="6" id="KW-0539">Nucleus</keyword>
<keyword evidence="9" id="KW-1185">Reference proteome</keyword>
<organism evidence="8 9">
    <name type="scientific">Stephania cephalantha</name>
    <dbReference type="NCBI Taxonomy" id="152367"/>
    <lineage>
        <taxon>Eukaryota</taxon>
        <taxon>Viridiplantae</taxon>
        <taxon>Streptophyta</taxon>
        <taxon>Embryophyta</taxon>
        <taxon>Tracheophyta</taxon>
        <taxon>Spermatophyta</taxon>
        <taxon>Magnoliopsida</taxon>
        <taxon>Ranunculales</taxon>
        <taxon>Menispermaceae</taxon>
        <taxon>Menispermoideae</taxon>
        <taxon>Cissampelideae</taxon>
        <taxon>Stephania</taxon>
    </lineage>
</organism>
<dbReference type="PANTHER" id="PTHR46373:SF2">
    <property type="entry name" value="RWP-RK DOMAIN-CONTAINING PROTEIN"/>
    <property type="match status" value="1"/>
</dbReference>
<keyword evidence="4" id="KW-0238">DNA-binding</keyword>
<dbReference type="EMBL" id="JBBNAG010000011">
    <property type="protein sequence ID" value="KAK9093958.1"/>
    <property type="molecule type" value="Genomic_DNA"/>
</dbReference>
<dbReference type="Pfam" id="PF02042">
    <property type="entry name" value="RWP-RK"/>
    <property type="match status" value="1"/>
</dbReference>
<sequence length="222" mass="25642">MTTTTTIMDNISGDFNSMDESFQSYIEDYYAVLEDVKPLNPLDVYNNNNNDFIWNDHEQLMMVMEINGHGSSINHDKYCQSKISYGTSTTTTTTSRATKFSNKCSSGSNSSSSSVIEFEEIAKHFDMPITKAAKELKIGLTALKKRCRELNIERWPHRKIQSLKSLIHNVKELGLSSKEIEMLEEDKRLMVKMPELELSERTKRLRQACFKANYKRRRTLMS</sequence>
<dbReference type="GO" id="GO:0003677">
    <property type="term" value="F:DNA binding"/>
    <property type="evidence" value="ECO:0007669"/>
    <property type="project" value="UniProtKB-KW"/>
</dbReference>
<comment type="function">
    <text evidence="1">Putative transcription factor.</text>
</comment>
<dbReference type="InterPro" id="IPR044607">
    <property type="entry name" value="RKD-like"/>
</dbReference>
<dbReference type="AlphaFoldDB" id="A0AAP0HMB1"/>